<dbReference type="Gene3D" id="3.40.630.10">
    <property type="entry name" value="Zn peptidases"/>
    <property type="match status" value="1"/>
</dbReference>
<dbReference type="NCBIfam" id="TIGR01891">
    <property type="entry name" value="amidohydrolases"/>
    <property type="match status" value="1"/>
</dbReference>
<protein>
    <submittedName>
        <fullName evidence="2">N-acetyldiaminopimelate deacetylase</fullName>
        <ecNumber evidence="2">3.5.1.47</ecNumber>
    </submittedName>
</protein>
<dbReference type="Proteomes" id="UP001348492">
    <property type="component" value="Chromosome"/>
</dbReference>
<dbReference type="InterPro" id="IPR011650">
    <property type="entry name" value="Peptidase_M20_dimer"/>
</dbReference>
<feature type="domain" description="Peptidase M20 dimerisation" evidence="1">
    <location>
        <begin position="195"/>
        <end position="292"/>
    </location>
</feature>
<dbReference type="InterPro" id="IPR002933">
    <property type="entry name" value="Peptidase_M20"/>
</dbReference>
<gene>
    <name evidence="2" type="ORF">TEGL_31140</name>
</gene>
<dbReference type="RefSeq" id="WP_018589938.1">
    <property type="nucleotide sequence ID" value="NZ_CP117523.1"/>
</dbReference>
<dbReference type="GO" id="GO:0050118">
    <property type="term" value="F:N-acetyldiaminopimelate deacetylase activity"/>
    <property type="evidence" value="ECO:0007669"/>
    <property type="project" value="UniProtKB-EC"/>
</dbReference>
<dbReference type="EC" id="3.5.1.47" evidence="2"/>
<dbReference type="Pfam" id="PF07687">
    <property type="entry name" value="M20_dimer"/>
    <property type="match status" value="1"/>
</dbReference>
<dbReference type="Gene3D" id="3.30.70.360">
    <property type="match status" value="1"/>
</dbReference>
<dbReference type="Pfam" id="PF01546">
    <property type="entry name" value="Peptidase_M20"/>
    <property type="match status" value="1"/>
</dbReference>
<name>A0ABZ2EY84_9FIRM</name>
<dbReference type="InterPro" id="IPR036264">
    <property type="entry name" value="Bact_exopeptidase_dim_dom"/>
</dbReference>
<reference evidence="2 3" key="1">
    <citation type="journal article" date="2023" name="PLoS ONE">
        <title>Genome-based metabolic and phylogenomic analysis of three Terrisporobacter species.</title>
        <authorList>
            <person name="Boer T."/>
            <person name="Bengelsdorf F.R."/>
            <person name="Bomeke M."/>
            <person name="Daniel R."/>
            <person name="Poehlein A."/>
        </authorList>
    </citation>
    <scope>NUCLEOTIDE SEQUENCE [LARGE SCALE GENOMIC DNA]</scope>
    <source>
        <strain evidence="2 3">DSM 1288</strain>
    </source>
</reference>
<keyword evidence="2" id="KW-0378">Hydrolase</keyword>
<evidence type="ECO:0000313" key="3">
    <source>
        <dbReference type="Proteomes" id="UP001348492"/>
    </source>
</evidence>
<dbReference type="SUPFAM" id="SSF55031">
    <property type="entry name" value="Bacterial exopeptidase dimerisation domain"/>
    <property type="match status" value="1"/>
</dbReference>
<sequence>MDKIIWNVINSIKNEMINLGEDIFKNPELGFKEFETNKLICKAFDKYNIDYKNDIAITGIKSTLDSGKEGPHICLLCEIDSVPSTDHKYLGKKDKCAHSCGHYAQIGIILGTFIAIKESKILNELGGKISFIATPAEEYCDFNYRENLIEDNKISYMSGKQEMVRLNTFNDIDLIISCHSMPPNDKYYTEINSSLNGFLGKKITFKGVASHAGLNPWDGVNALNAANVALNAIAYLRETFKEEDTVRVHYVISEGGASVNSVPEKVVLDMYIRAKTLDAIMDVDTKVNRAIKGGALALGAQVKISNTGGYLPLTQDENLTEVLKHNMLKFIGEDKILKDCHSFASGDIGDLSYIMPTVQIGVSGFAGRIHGNDFRTKDKYLAYELPMKYLTSSVIDLLKDEGKKTKEILSKFEQKLNFDQYIELLNDTNNTQVYNWED</sequence>
<evidence type="ECO:0000313" key="2">
    <source>
        <dbReference type="EMBL" id="WWD84672.1"/>
    </source>
</evidence>
<dbReference type="EMBL" id="CP117523">
    <property type="protein sequence ID" value="WWD84672.1"/>
    <property type="molecule type" value="Genomic_DNA"/>
</dbReference>
<dbReference type="InterPro" id="IPR017439">
    <property type="entry name" value="Amidohydrolase"/>
</dbReference>
<proteinExistence type="predicted"/>
<dbReference type="SUPFAM" id="SSF53187">
    <property type="entry name" value="Zn-dependent exopeptidases"/>
    <property type="match status" value="1"/>
</dbReference>
<keyword evidence="3" id="KW-1185">Reference proteome</keyword>
<evidence type="ECO:0000259" key="1">
    <source>
        <dbReference type="Pfam" id="PF07687"/>
    </source>
</evidence>
<dbReference type="InterPro" id="IPR052030">
    <property type="entry name" value="Peptidase_M20/M20A_hydrolases"/>
</dbReference>
<dbReference type="PANTHER" id="PTHR30575">
    <property type="entry name" value="PEPTIDASE M20"/>
    <property type="match status" value="1"/>
</dbReference>
<dbReference type="PANTHER" id="PTHR30575:SF3">
    <property type="entry name" value="PEPTIDASE M20 DIMERISATION DOMAIN-CONTAINING PROTEIN"/>
    <property type="match status" value="1"/>
</dbReference>
<accession>A0ABZ2EY84</accession>
<organism evidence="2 3">
    <name type="scientific">Terrisporobacter glycolicus ATCC 14880 = DSM 1288</name>
    <dbReference type="NCBI Taxonomy" id="1121315"/>
    <lineage>
        <taxon>Bacteria</taxon>
        <taxon>Bacillati</taxon>
        <taxon>Bacillota</taxon>
        <taxon>Clostridia</taxon>
        <taxon>Peptostreptococcales</taxon>
        <taxon>Peptostreptococcaceae</taxon>
        <taxon>Terrisporobacter</taxon>
    </lineage>
</organism>